<evidence type="ECO:0000259" key="3">
    <source>
        <dbReference type="PROSITE" id="PS50977"/>
    </source>
</evidence>
<feature type="DNA-binding region" description="H-T-H motif" evidence="2">
    <location>
        <begin position="29"/>
        <end position="48"/>
    </location>
</feature>
<accession>A0ABX2LHV8</accession>
<dbReference type="Proteomes" id="UP000610527">
    <property type="component" value="Unassembled WGS sequence"/>
</dbReference>
<evidence type="ECO:0000256" key="1">
    <source>
        <dbReference type="ARBA" id="ARBA00023125"/>
    </source>
</evidence>
<keyword evidence="5" id="KW-1185">Reference proteome</keyword>
<keyword evidence="1 2" id="KW-0238">DNA-binding</keyword>
<sequence length="201" mass="23772">MDRRVKRTITSIEKGFIQLLKTYSLEEITIQQIADEADINRATFYKYYLDKYDLLNHLEDKEIERMKANIDYDRLANQQINEFSDLNKIINNVPNSIIKIVLNNIELYEVLFNLKRQSKLEEKLADTISQNLLIALNNKMTINHIPFRYFHSYISGAIITTIKYWVLDSERIPEEEIMHHLYTLMSTGPLEQLVIELSKKS</sequence>
<dbReference type="InterPro" id="IPR001647">
    <property type="entry name" value="HTH_TetR"/>
</dbReference>
<comment type="caution">
    <text evidence="4">The sequence shown here is derived from an EMBL/GenBank/DDBJ whole genome shotgun (WGS) entry which is preliminary data.</text>
</comment>
<organism evidence="4 5">
    <name type="scientific">Staphylococcus borealis</name>
    <dbReference type="NCBI Taxonomy" id="2742203"/>
    <lineage>
        <taxon>Bacteria</taxon>
        <taxon>Bacillati</taxon>
        <taxon>Bacillota</taxon>
        <taxon>Bacilli</taxon>
        <taxon>Bacillales</taxon>
        <taxon>Staphylococcaceae</taxon>
        <taxon>Staphylococcus</taxon>
    </lineage>
</organism>
<dbReference type="PROSITE" id="PS50977">
    <property type="entry name" value="HTH_TETR_2"/>
    <property type="match status" value="1"/>
</dbReference>
<evidence type="ECO:0000256" key="2">
    <source>
        <dbReference type="PROSITE-ProRule" id="PRU00335"/>
    </source>
</evidence>
<evidence type="ECO:0000313" key="5">
    <source>
        <dbReference type="Proteomes" id="UP000610527"/>
    </source>
</evidence>
<dbReference type="EMBL" id="JABVEG010000001">
    <property type="protein sequence ID" value="NUI81866.1"/>
    <property type="molecule type" value="Genomic_DNA"/>
</dbReference>
<protein>
    <submittedName>
        <fullName evidence="4">TetR/AcrR family transcriptional regulator</fullName>
    </submittedName>
</protein>
<dbReference type="InterPro" id="IPR039532">
    <property type="entry name" value="TetR_C_Firmicutes"/>
</dbReference>
<dbReference type="InterPro" id="IPR050624">
    <property type="entry name" value="HTH-type_Tx_Regulator"/>
</dbReference>
<name>A0ABX2LHV8_9STAP</name>
<dbReference type="Pfam" id="PF00440">
    <property type="entry name" value="TetR_N"/>
    <property type="match status" value="1"/>
</dbReference>
<dbReference type="PANTHER" id="PTHR43479">
    <property type="entry name" value="ACREF/ENVCD OPERON REPRESSOR-RELATED"/>
    <property type="match status" value="1"/>
</dbReference>
<dbReference type="Pfam" id="PF14278">
    <property type="entry name" value="TetR_C_8"/>
    <property type="match status" value="1"/>
</dbReference>
<dbReference type="GeneID" id="74186566"/>
<feature type="domain" description="HTH tetR-type" evidence="3">
    <location>
        <begin position="6"/>
        <end position="66"/>
    </location>
</feature>
<dbReference type="InterPro" id="IPR009057">
    <property type="entry name" value="Homeodomain-like_sf"/>
</dbReference>
<dbReference type="Gene3D" id="1.10.357.10">
    <property type="entry name" value="Tetracycline Repressor, domain 2"/>
    <property type="match status" value="1"/>
</dbReference>
<dbReference type="PANTHER" id="PTHR43479:SF23">
    <property type="entry name" value="HTH TETR-TYPE DOMAIN-CONTAINING PROTEIN"/>
    <property type="match status" value="1"/>
</dbReference>
<gene>
    <name evidence="4" type="ORF">HUN84_03715</name>
</gene>
<reference evidence="4 5" key="1">
    <citation type="submission" date="2020-06" db="EMBL/GenBank/DDBJ databases">
        <title>Staphylococcus borealis sp. nov. -A novel member of the Staphylococcaceae family isolated from skin and blood in humans.</title>
        <authorList>
            <person name="Pain M."/>
            <person name="Wolden R."/>
            <person name="Jaen-Luchoro D."/>
            <person name="Salva-Serra F."/>
            <person name="Iglesias B.P."/>
            <person name="Karlsson R."/>
            <person name="Klingenberg C."/>
            <person name="Cavanagh J.P."/>
        </authorList>
    </citation>
    <scope>NUCLEOTIDE SEQUENCE [LARGE SCALE GENOMIC DNA]</scope>
    <source>
        <strain evidence="4 5">58-22</strain>
    </source>
</reference>
<dbReference type="RefSeq" id="WP_053030203.1">
    <property type="nucleotide sequence ID" value="NZ_CUEE01000005.1"/>
</dbReference>
<dbReference type="SUPFAM" id="SSF46689">
    <property type="entry name" value="Homeodomain-like"/>
    <property type="match status" value="1"/>
</dbReference>
<proteinExistence type="predicted"/>
<evidence type="ECO:0000313" key="4">
    <source>
        <dbReference type="EMBL" id="NUI81866.1"/>
    </source>
</evidence>